<feature type="transmembrane region" description="Helical" evidence="8">
    <location>
        <begin position="480"/>
        <end position="500"/>
    </location>
</feature>
<feature type="transmembrane region" description="Helical" evidence="8">
    <location>
        <begin position="377"/>
        <end position="397"/>
    </location>
</feature>
<keyword evidence="11" id="KW-1185">Reference proteome</keyword>
<dbReference type="Proteomes" id="UP000799428">
    <property type="component" value="Unassembled WGS sequence"/>
</dbReference>
<dbReference type="OrthoDB" id="3900342at2759"/>
<feature type="domain" description="Amino acid permease/ SLC12A" evidence="9">
    <location>
        <begin position="49"/>
        <end position="508"/>
    </location>
</feature>
<keyword evidence="2" id="KW-0813">Transport</keyword>
<keyword evidence="4" id="KW-0029">Amino-acid transport</keyword>
<keyword evidence="6 8" id="KW-0472">Membrane</keyword>
<evidence type="ECO:0000256" key="1">
    <source>
        <dbReference type="ARBA" id="ARBA00004141"/>
    </source>
</evidence>
<feature type="region of interest" description="Disordered" evidence="7">
    <location>
        <begin position="1"/>
        <end position="23"/>
    </location>
</feature>
<evidence type="ECO:0000256" key="3">
    <source>
        <dbReference type="ARBA" id="ARBA00022692"/>
    </source>
</evidence>
<dbReference type="GO" id="GO:0015171">
    <property type="term" value="F:amino acid transmembrane transporter activity"/>
    <property type="evidence" value="ECO:0007669"/>
    <property type="project" value="TreeGrafter"/>
</dbReference>
<feature type="transmembrane region" description="Helical" evidence="8">
    <location>
        <begin position="124"/>
        <end position="152"/>
    </location>
</feature>
<keyword evidence="3 8" id="KW-0812">Transmembrane</keyword>
<dbReference type="EMBL" id="MU005765">
    <property type="protein sequence ID" value="KAF2714271.1"/>
    <property type="molecule type" value="Genomic_DNA"/>
</dbReference>
<protein>
    <submittedName>
        <fullName evidence="10">Amino acid permease-like protein</fullName>
    </submittedName>
</protein>
<keyword evidence="5 8" id="KW-1133">Transmembrane helix</keyword>
<dbReference type="Gene3D" id="1.20.1740.10">
    <property type="entry name" value="Amino acid/polyamine transporter I"/>
    <property type="match status" value="1"/>
</dbReference>
<dbReference type="PIRSF" id="PIRSF006060">
    <property type="entry name" value="AA_transporter"/>
    <property type="match status" value="1"/>
</dbReference>
<evidence type="ECO:0000313" key="10">
    <source>
        <dbReference type="EMBL" id="KAF2714271.1"/>
    </source>
</evidence>
<dbReference type="GO" id="GO:0016020">
    <property type="term" value="C:membrane"/>
    <property type="evidence" value="ECO:0007669"/>
    <property type="project" value="UniProtKB-SubCell"/>
</dbReference>
<dbReference type="Pfam" id="PF00324">
    <property type="entry name" value="AA_permease"/>
    <property type="match status" value="1"/>
</dbReference>
<evidence type="ECO:0000259" key="9">
    <source>
        <dbReference type="Pfam" id="PF00324"/>
    </source>
</evidence>
<dbReference type="PANTHER" id="PTHR43341">
    <property type="entry name" value="AMINO ACID PERMEASE"/>
    <property type="match status" value="1"/>
</dbReference>
<evidence type="ECO:0000256" key="7">
    <source>
        <dbReference type="SAM" id="MobiDB-lite"/>
    </source>
</evidence>
<feature type="transmembrane region" description="Helical" evidence="8">
    <location>
        <begin position="80"/>
        <end position="104"/>
    </location>
</feature>
<feature type="transmembrane region" description="Helical" evidence="8">
    <location>
        <begin position="49"/>
        <end position="68"/>
    </location>
</feature>
<evidence type="ECO:0000256" key="2">
    <source>
        <dbReference type="ARBA" id="ARBA00022448"/>
    </source>
</evidence>
<organism evidence="10 11">
    <name type="scientific">Pleomassaria siparia CBS 279.74</name>
    <dbReference type="NCBI Taxonomy" id="1314801"/>
    <lineage>
        <taxon>Eukaryota</taxon>
        <taxon>Fungi</taxon>
        <taxon>Dikarya</taxon>
        <taxon>Ascomycota</taxon>
        <taxon>Pezizomycotina</taxon>
        <taxon>Dothideomycetes</taxon>
        <taxon>Pleosporomycetidae</taxon>
        <taxon>Pleosporales</taxon>
        <taxon>Pleomassariaceae</taxon>
        <taxon>Pleomassaria</taxon>
    </lineage>
</organism>
<dbReference type="PANTHER" id="PTHR43341:SF18">
    <property type="entry name" value="AMINO ACID PERMEASE_ SLC12A DOMAIN-CONTAINING PROTEIN"/>
    <property type="match status" value="1"/>
</dbReference>
<evidence type="ECO:0000256" key="4">
    <source>
        <dbReference type="ARBA" id="ARBA00022970"/>
    </source>
</evidence>
<evidence type="ECO:0000256" key="5">
    <source>
        <dbReference type="ARBA" id="ARBA00022989"/>
    </source>
</evidence>
<feature type="transmembrane region" description="Helical" evidence="8">
    <location>
        <begin position="456"/>
        <end position="474"/>
    </location>
</feature>
<gene>
    <name evidence="10" type="ORF">K504DRAFT_370072</name>
</gene>
<dbReference type="AlphaFoldDB" id="A0A6G1KPF7"/>
<evidence type="ECO:0000256" key="8">
    <source>
        <dbReference type="SAM" id="Phobius"/>
    </source>
</evidence>
<dbReference type="InterPro" id="IPR004841">
    <property type="entry name" value="AA-permease/SLC12A_dom"/>
</dbReference>
<feature type="transmembrane region" description="Helical" evidence="8">
    <location>
        <begin position="279"/>
        <end position="299"/>
    </location>
</feature>
<accession>A0A6G1KPF7</accession>
<dbReference type="InterPro" id="IPR050524">
    <property type="entry name" value="APC_YAT"/>
</dbReference>
<evidence type="ECO:0000313" key="11">
    <source>
        <dbReference type="Proteomes" id="UP000799428"/>
    </source>
</evidence>
<feature type="transmembrane region" description="Helical" evidence="8">
    <location>
        <begin position="184"/>
        <end position="204"/>
    </location>
</feature>
<comment type="subcellular location">
    <subcellularLocation>
        <location evidence="1">Membrane</location>
        <topology evidence="1">Multi-pass membrane protein</topology>
    </subcellularLocation>
</comment>
<reference evidence="10" key="1">
    <citation type="journal article" date="2020" name="Stud. Mycol.">
        <title>101 Dothideomycetes genomes: a test case for predicting lifestyles and emergence of pathogens.</title>
        <authorList>
            <person name="Haridas S."/>
            <person name="Albert R."/>
            <person name="Binder M."/>
            <person name="Bloem J."/>
            <person name="Labutti K."/>
            <person name="Salamov A."/>
            <person name="Andreopoulos B."/>
            <person name="Baker S."/>
            <person name="Barry K."/>
            <person name="Bills G."/>
            <person name="Bluhm B."/>
            <person name="Cannon C."/>
            <person name="Castanera R."/>
            <person name="Culley D."/>
            <person name="Daum C."/>
            <person name="Ezra D."/>
            <person name="Gonzalez J."/>
            <person name="Henrissat B."/>
            <person name="Kuo A."/>
            <person name="Liang C."/>
            <person name="Lipzen A."/>
            <person name="Lutzoni F."/>
            <person name="Magnuson J."/>
            <person name="Mondo S."/>
            <person name="Nolan M."/>
            <person name="Ohm R."/>
            <person name="Pangilinan J."/>
            <person name="Park H.-J."/>
            <person name="Ramirez L."/>
            <person name="Alfaro M."/>
            <person name="Sun H."/>
            <person name="Tritt A."/>
            <person name="Yoshinaga Y."/>
            <person name="Zwiers L.-H."/>
            <person name="Turgeon B."/>
            <person name="Goodwin S."/>
            <person name="Spatafora J."/>
            <person name="Crous P."/>
            <person name="Grigoriev I."/>
        </authorList>
    </citation>
    <scope>NUCLEOTIDE SEQUENCE</scope>
    <source>
        <strain evidence="10">CBS 279.74</strain>
    </source>
</reference>
<feature type="transmembrane region" description="Helical" evidence="8">
    <location>
        <begin position="403"/>
        <end position="424"/>
    </location>
</feature>
<feature type="transmembrane region" description="Helical" evidence="8">
    <location>
        <begin position="319"/>
        <end position="342"/>
    </location>
</feature>
<dbReference type="FunFam" id="1.20.1740.10:FF:000006">
    <property type="entry name" value="General amino acid permease"/>
    <property type="match status" value="1"/>
</dbReference>
<evidence type="ECO:0000256" key="6">
    <source>
        <dbReference type="ARBA" id="ARBA00023136"/>
    </source>
</evidence>
<proteinExistence type="predicted"/>
<name>A0A6G1KPF7_9PLEO</name>
<sequence>MSSKDVSITGVEPTGQYGDVEASRASDHDGDFLTQLEDNNLARGLQQRHIQMIAIAGAIGTGLFLGLGGSIQTGGPLGALLGYATVGLIVCAVQFALGEVAALLPVTGSFVRHAEFLVDPAFGFAIGLNIVYGNLLSVPAEISAICVLFQYWTDLNPSVFICIFIVLTFLVGISFVGIYGEVEFFFAALKILLVVFLIIFGLVIDLGGIPGQERIGFRYWKTKGPFVEYIATGAWGQFLGYWAVMTNAVFSFAGVESLAMAAAETQNPRRNIPKACKKVFARVLIFYILAVLIVGMIVASDDDRLNDYSGTATQSPFVIVASAAGINAIPSVVNAVVITSAWSSSNQALLSGTRVLYGLAIKGQAPKIFLRTTSWGVPYVCVLFNTAFMFLAFMALSSNAMTVFWWLVDLTAAGVLISWSAVLVNHIRLIQAMKKQGIPHSALPFHNSWTRYSSPIALFMCITILLTGGWPTFTKGNWDSASFVSAYLDIPLVLAAFLLWKYIKGTKFVSLADIPIKEALEEVDRHVEPAEPKKTGLGRVLGFLWD</sequence>
<feature type="transmembrane region" description="Helical" evidence="8">
    <location>
        <begin position="159"/>
        <end position="178"/>
    </location>
</feature>